<dbReference type="InterPro" id="IPR012078">
    <property type="entry name" value="MP_mOase_hydro"/>
</dbReference>
<dbReference type="AlphaFoldDB" id="A0A5E7IYI1"/>
<dbReference type="RefSeq" id="WP_150783663.1">
    <property type="nucleotide sequence ID" value="NZ_CABVII010000005.1"/>
</dbReference>
<accession>A0A5E7IYI1</accession>
<dbReference type="CDD" id="cd01058">
    <property type="entry name" value="AAMH_B"/>
    <property type="match status" value="1"/>
</dbReference>
<proteinExistence type="predicted"/>
<reference evidence="3 4" key="1">
    <citation type="submission" date="2019-09" db="EMBL/GenBank/DDBJ databases">
        <authorList>
            <person name="Chandra G."/>
            <person name="Truman W A."/>
        </authorList>
    </citation>
    <scope>NUCLEOTIDE SEQUENCE [LARGE SCALE GENOMIC DNA]</scope>
    <source>
        <strain evidence="3">PS862</strain>
    </source>
</reference>
<protein>
    <submittedName>
        <fullName evidence="3">Phenol hydroxylase P1 protein</fullName>
        <ecNumber evidence="3">1.14.13.7</ecNumber>
    </submittedName>
</protein>
<dbReference type="GO" id="GO:0018662">
    <property type="term" value="F:phenol 2-monooxygenase activity"/>
    <property type="evidence" value="ECO:0007669"/>
    <property type="project" value="UniProtKB-EC"/>
</dbReference>
<evidence type="ECO:0000313" key="3">
    <source>
        <dbReference type="EMBL" id="VVO76193.1"/>
    </source>
</evidence>
<dbReference type="EC" id="1.14.13.7" evidence="3"/>
<gene>
    <name evidence="3" type="primary">mphL</name>
    <name evidence="3" type="ORF">PS862_01589</name>
</gene>
<evidence type="ECO:0000256" key="2">
    <source>
        <dbReference type="ARBA" id="ARBA00023033"/>
    </source>
</evidence>
<evidence type="ECO:0000256" key="1">
    <source>
        <dbReference type="ARBA" id="ARBA00023002"/>
    </source>
</evidence>
<organism evidence="3 4">
    <name type="scientific">Pseudomonas fluorescens</name>
    <dbReference type="NCBI Taxonomy" id="294"/>
    <lineage>
        <taxon>Bacteria</taxon>
        <taxon>Pseudomonadati</taxon>
        <taxon>Pseudomonadota</taxon>
        <taxon>Gammaproteobacteria</taxon>
        <taxon>Pseudomonadales</taxon>
        <taxon>Pseudomonadaceae</taxon>
        <taxon>Pseudomonas</taxon>
    </lineage>
</organism>
<dbReference type="InterPro" id="IPR012348">
    <property type="entry name" value="RNR-like"/>
</dbReference>
<keyword evidence="1 3" id="KW-0560">Oxidoreductase</keyword>
<dbReference type="Gene3D" id="1.10.620.20">
    <property type="entry name" value="Ribonucleotide Reductase, subunit A"/>
    <property type="match status" value="1"/>
</dbReference>
<name>A0A5E7IYI1_PSEFL</name>
<dbReference type="SUPFAM" id="SSF47240">
    <property type="entry name" value="Ferritin-like"/>
    <property type="match status" value="1"/>
</dbReference>
<dbReference type="OrthoDB" id="9806768at2"/>
<sequence>MHVDIKTSSVKPIRNTYAYVQKRFGDKPASRYQEASYDIQEEINFHYRPLWQPTHEIFDSSRTQVTMQDWYALKDPRQLYYATYTLIRARQQEVMESNFAFVEKNALFASIPVDLLEKARKLLVPLRHYEWGANMNNSFITGYGYGATLTNATMFATMDRLGTAQYLTRIGLLVDGNQPECLELGKQEWLDAACWQPLRQSVERMFVVQDWFELFVAQNLVFDGYLYPLVKEIVDRELVGKGASALGMLTAFMSEWYDETQPWVNSVLKTAAAESPANRELLVGWIATWQVPAREAIAALLTELGSDPQQLAHLDEAFTKRLTKLGLIGMEVAA</sequence>
<dbReference type="Proteomes" id="UP000385207">
    <property type="component" value="Unassembled WGS sequence"/>
</dbReference>
<dbReference type="EMBL" id="CABVII010000005">
    <property type="protein sequence ID" value="VVO76193.1"/>
    <property type="molecule type" value="Genomic_DNA"/>
</dbReference>
<evidence type="ECO:0000313" key="4">
    <source>
        <dbReference type="Proteomes" id="UP000385207"/>
    </source>
</evidence>
<dbReference type="PIRSF" id="PIRSF000040">
    <property type="entry name" value="MMOH_comp"/>
    <property type="match status" value="1"/>
</dbReference>
<dbReference type="InterPro" id="IPR003430">
    <property type="entry name" value="Phenol_Hydrox"/>
</dbReference>
<keyword evidence="2" id="KW-0503">Monooxygenase</keyword>
<dbReference type="InterPro" id="IPR009078">
    <property type="entry name" value="Ferritin-like_SF"/>
</dbReference>
<dbReference type="Pfam" id="PF02332">
    <property type="entry name" value="Phenol_Hydrox"/>
    <property type="match status" value="1"/>
</dbReference>